<dbReference type="PANTHER" id="PTHR30388">
    <property type="entry name" value="ALDEHYDE OXIDOREDUCTASE MOLYBDENUM COFACTOR ASSEMBLY PROTEIN"/>
    <property type="match status" value="1"/>
</dbReference>
<dbReference type="GeneID" id="92354634"/>
<accession>A0AAT9GS92</accession>
<dbReference type="EMBL" id="AP031322">
    <property type="protein sequence ID" value="BFH73736.1"/>
    <property type="molecule type" value="Genomic_DNA"/>
</dbReference>
<dbReference type="Pfam" id="PF13478">
    <property type="entry name" value="XdhC_C"/>
    <property type="match status" value="1"/>
</dbReference>
<dbReference type="AlphaFoldDB" id="A0AAT9GS92"/>
<evidence type="ECO:0000313" key="2">
    <source>
        <dbReference type="EMBL" id="BFH73736.1"/>
    </source>
</evidence>
<dbReference type="KEGG" id="sjv:SJAV_16800"/>
<evidence type="ECO:0000259" key="1">
    <source>
        <dbReference type="Pfam" id="PF13478"/>
    </source>
</evidence>
<sequence>MNIVIFASSREAEMEEPVFCDRDSVRVDISKCSGKSISVAPFIAKYLKDLGFYVTVVDPFADDTSYDADKIIKGTSFQVPDEIVKDSYVIVATRHVYDTWAIMKSILGGAKEIAVIMSIKRAKVIMQRLLQAGISKEQLKKLRIPAGLDIGAKSEKEIALSIVAEILAVTRNATGRPLSEVKEFYKVVEDLK</sequence>
<feature type="domain" description="XdhC Rossmann" evidence="1">
    <location>
        <begin position="39"/>
        <end position="166"/>
    </location>
</feature>
<reference evidence="2" key="1">
    <citation type="submission" date="2024-03" db="EMBL/GenBank/DDBJ databases">
        <title>Complete genome sequence of Sulfurisphaera javensis strain KD-1.</title>
        <authorList>
            <person name="Sakai H."/>
            <person name="Nur N."/>
            <person name="Suwanto A."/>
            <person name="Kurosawa N."/>
        </authorList>
    </citation>
    <scope>NUCLEOTIDE SEQUENCE</scope>
    <source>
        <strain evidence="2">KD-1</strain>
    </source>
</reference>
<dbReference type="Gene3D" id="3.40.50.720">
    <property type="entry name" value="NAD(P)-binding Rossmann-like Domain"/>
    <property type="match status" value="1"/>
</dbReference>
<gene>
    <name evidence="2" type="ORF">SJAV_16800</name>
</gene>
<organism evidence="2">
    <name type="scientific">Sulfurisphaera javensis</name>
    <dbReference type="NCBI Taxonomy" id="2049879"/>
    <lineage>
        <taxon>Archaea</taxon>
        <taxon>Thermoproteota</taxon>
        <taxon>Thermoprotei</taxon>
        <taxon>Sulfolobales</taxon>
        <taxon>Sulfolobaceae</taxon>
        <taxon>Sulfurisphaera</taxon>
    </lineage>
</organism>
<dbReference type="RefSeq" id="WP_369609306.1">
    <property type="nucleotide sequence ID" value="NZ_AP031322.1"/>
</dbReference>
<proteinExistence type="predicted"/>
<dbReference type="InterPro" id="IPR027051">
    <property type="entry name" value="XdhC_Rossmann_dom"/>
</dbReference>
<dbReference type="InterPro" id="IPR052698">
    <property type="entry name" value="MoCofactor_Util/Proc"/>
</dbReference>
<protein>
    <submittedName>
        <fullName evidence="2">XdhC family protein</fullName>
    </submittedName>
</protein>
<name>A0AAT9GS92_9CREN</name>
<dbReference type="PANTHER" id="PTHR30388:SF6">
    <property type="entry name" value="XANTHINE DEHYDROGENASE SUBUNIT A-RELATED"/>
    <property type="match status" value="1"/>
</dbReference>